<proteinExistence type="predicted"/>
<comment type="caution">
    <text evidence="1">The sequence shown here is derived from an EMBL/GenBank/DDBJ whole genome shotgun (WGS) entry which is preliminary data.</text>
</comment>
<sequence length="86" mass="9284">MEYSKSSTESKRGKVATVQVLQAVSSDTVLSDVSGCQPFGGGRLLGARFCFFVATVTQVSIQPTCIIIIYSDSRKTLNFARFGPVE</sequence>
<accession>A0A151P236</accession>
<evidence type="ECO:0000313" key="2">
    <source>
        <dbReference type="Proteomes" id="UP000050525"/>
    </source>
</evidence>
<protein>
    <submittedName>
        <fullName evidence="1">Uncharacterized protein</fullName>
    </submittedName>
</protein>
<organism evidence="1 2">
    <name type="scientific">Alligator mississippiensis</name>
    <name type="common">American alligator</name>
    <dbReference type="NCBI Taxonomy" id="8496"/>
    <lineage>
        <taxon>Eukaryota</taxon>
        <taxon>Metazoa</taxon>
        <taxon>Chordata</taxon>
        <taxon>Craniata</taxon>
        <taxon>Vertebrata</taxon>
        <taxon>Euteleostomi</taxon>
        <taxon>Archelosauria</taxon>
        <taxon>Archosauria</taxon>
        <taxon>Crocodylia</taxon>
        <taxon>Alligatoridae</taxon>
        <taxon>Alligatorinae</taxon>
        <taxon>Alligator</taxon>
    </lineage>
</organism>
<name>A0A151P236_ALLMI</name>
<gene>
    <name evidence="1" type="ORF">Y1Q_0017479</name>
</gene>
<dbReference type="AlphaFoldDB" id="A0A151P236"/>
<evidence type="ECO:0000313" key="1">
    <source>
        <dbReference type="EMBL" id="KYO43144.1"/>
    </source>
</evidence>
<dbReference type="EMBL" id="AKHW03001210">
    <property type="protein sequence ID" value="KYO43144.1"/>
    <property type="molecule type" value="Genomic_DNA"/>
</dbReference>
<dbReference type="Proteomes" id="UP000050525">
    <property type="component" value="Unassembled WGS sequence"/>
</dbReference>
<reference evidence="1 2" key="1">
    <citation type="journal article" date="2012" name="Genome Biol.">
        <title>Sequencing three crocodilian genomes to illuminate the evolution of archosaurs and amniotes.</title>
        <authorList>
            <person name="St John J.A."/>
            <person name="Braun E.L."/>
            <person name="Isberg S.R."/>
            <person name="Miles L.G."/>
            <person name="Chong A.Y."/>
            <person name="Gongora J."/>
            <person name="Dalzell P."/>
            <person name="Moran C."/>
            <person name="Bed'hom B."/>
            <person name="Abzhanov A."/>
            <person name="Burgess S.C."/>
            <person name="Cooksey A.M."/>
            <person name="Castoe T.A."/>
            <person name="Crawford N.G."/>
            <person name="Densmore L.D."/>
            <person name="Drew J.C."/>
            <person name="Edwards S.V."/>
            <person name="Faircloth B.C."/>
            <person name="Fujita M.K."/>
            <person name="Greenwold M.J."/>
            <person name="Hoffmann F.G."/>
            <person name="Howard J.M."/>
            <person name="Iguchi T."/>
            <person name="Janes D.E."/>
            <person name="Khan S.Y."/>
            <person name="Kohno S."/>
            <person name="de Koning A.J."/>
            <person name="Lance S.L."/>
            <person name="McCarthy F.M."/>
            <person name="McCormack J.E."/>
            <person name="Merchant M.E."/>
            <person name="Peterson D.G."/>
            <person name="Pollock D.D."/>
            <person name="Pourmand N."/>
            <person name="Raney B.J."/>
            <person name="Roessler K.A."/>
            <person name="Sanford J.R."/>
            <person name="Sawyer R.H."/>
            <person name="Schmidt C.J."/>
            <person name="Triplett E.W."/>
            <person name="Tuberville T.D."/>
            <person name="Venegas-Anaya M."/>
            <person name="Howard J.T."/>
            <person name="Jarvis E.D."/>
            <person name="Guillette L.J.Jr."/>
            <person name="Glenn T.C."/>
            <person name="Green R.E."/>
            <person name="Ray D.A."/>
        </authorList>
    </citation>
    <scope>NUCLEOTIDE SEQUENCE [LARGE SCALE GENOMIC DNA]</scope>
    <source>
        <strain evidence="1">KSC_2009_1</strain>
    </source>
</reference>
<keyword evidence="2" id="KW-1185">Reference proteome</keyword>